<dbReference type="EMBL" id="LSBI01000009">
    <property type="protein sequence ID" value="OAQ81125.1"/>
    <property type="molecule type" value="Genomic_DNA"/>
</dbReference>
<evidence type="ECO:0000256" key="1">
    <source>
        <dbReference type="SAM" id="MobiDB-lite"/>
    </source>
</evidence>
<evidence type="ECO:0000313" key="4">
    <source>
        <dbReference type="Proteomes" id="UP000078240"/>
    </source>
</evidence>
<reference evidence="2 4" key="1">
    <citation type="submission" date="2016-01" db="EMBL/GenBank/DDBJ databases">
        <title>Biosynthesis of antibiotic leucinostatins and their inhibition on Phytophthora in bio-control Purpureocillium lilacinum.</title>
        <authorList>
            <person name="Wang G."/>
            <person name="Liu Z."/>
            <person name="Lin R."/>
            <person name="Li E."/>
            <person name="Mao Z."/>
            <person name="Ling J."/>
            <person name="Yin W."/>
            <person name="Xie B."/>
        </authorList>
    </citation>
    <scope>NUCLEOTIDE SEQUENCE [LARGE SCALE GENOMIC DNA]</scope>
    <source>
        <strain evidence="2">PLBJ-1</strain>
        <strain evidence="3">PLFJ-1</strain>
    </source>
</reference>
<evidence type="ECO:0000313" key="2">
    <source>
        <dbReference type="EMBL" id="OAQ75497.1"/>
    </source>
</evidence>
<dbReference type="Proteomes" id="UP000078340">
    <property type="component" value="Unassembled WGS sequence"/>
</dbReference>
<feature type="region of interest" description="Disordered" evidence="1">
    <location>
        <begin position="88"/>
        <end position="117"/>
    </location>
</feature>
<dbReference type="Proteomes" id="UP000078240">
    <property type="component" value="Unassembled WGS sequence"/>
</dbReference>
<proteinExistence type="predicted"/>
<name>A0A179GCE7_PURLI</name>
<organism evidence="2 4">
    <name type="scientific">Purpureocillium lilacinum</name>
    <name type="common">Paecilomyces lilacinus</name>
    <dbReference type="NCBI Taxonomy" id="33203"/>
    <lineage>
        <taxon>Eukaryota</taxon>
        <taxon>Fungi</taxon>
        <taxon>Dikarya</taxon>
        <taxon>Ascomycota</taxon>
        <taxon>Pezizomycotina</taxon>
        <taxon>Sordariomycetes</taxon>
        <taxon>Hypocreomycetidae</taxon>
        <taxon>Hypocreales</taxon>
        <taxon>Ophiocordycipitaceae</taxon>
        <taxon>Purpureocillium</taxon>
    </lineage>
</organism>
<comment type="caution">
    <text evidence="2">The sequence shown here is derived from an EMBL/GenBank/DDBJ whole genome shotgun (WGS) entry which is preliminary data.</text>
</comment>
<dbReference type="AlphaFoldDB" id="A0A179GCE7"/>
<dbReference type="EMBL" id="LSBH01000008">
    <property type="protein sequence ID" value="OAQ75497.1"/>
    <property type="molecule type" value="Genomic_DNA"/>
</dbReference>
<gene>
    <name evidence="2" type="ORF">VFPBJ_09470</name>
    <name evidence="3" type="ORF">VFPFJ_09580</name>
</gene>
<evidence type="ECO:0000313" key="3">
    <source>
        <dbReference type="EMBL" id="OAQ81125.1"/>
    </source>
</evidence>
<accession>A0A179GCE7</accession>
<protein>
    <submittedName>
        <fullName evidence="2">Uncharacterized protein</fullName>
    </submittedName>
</protein>
<sequence length="133" mass="13695">MECTGRCSGRRCSVLTPRPAGHLSDSVSSSASFPISVVLPSSNPSLLGAFLQNPSEPRSCAKQGTFPAGPGRSCSFPSTASFCLAGPRQTSGAPSVPLPHQRTAASPNVPGAFPRGPNGARLPCQARYLPCRT</sequence>